<keyword evidence="2 10" id="KW-0808">Transferase</keyword>
<evidence type="ECO:0000256" key="2">
    <source>
        <dbReference type="ARBA" id="ARBA00022679"/>
    </source>
</evidence>
<comment type="catalytic activity">
    <reaction evidence="7 10">
        <text>L-tyrosyl-[protein] + ATP = O-phospho-L-tyrosyl-[protein] + ADP + H(+)</text>
        <dbReference type="Rhea" id="RHEA:10596"/>
        <dbReference type="Rhea" id="RHEA-COMP:10136"/>
        <dbReference type="Rhea" id="RHEA-COMP:20101"/>
        <dbReference type="ChEBI" id="CHEBI:15378"/>
        <dbReference type="ChEBI" id="CHEBI:30616"/>
        <dbReference type="ChEBI" id="CHEBI:46858"/>
        <dbReference type="ChEBI" id="CHEBI:61978"/>
        <dbReference type="ChEBI" id="CHEBI:456216"/>
        <dbReference type="EC" id="2.7.10.2"/>
    </reaction>
</comment>
<dbReference type="SUPFAM" id="SSF47986">
    <property type="entry name" value="DEATH domain"/>
    <property type="match status" value="1"/>
</dbReference>
<evidence type="ECO:0000256" key="1">
    <source>
        <dbReference type="ARBA" id="ARBA00022443"/>
    </source>
</evidence>
<evidence type="ECO:0000259" key="11">
    <source>
        <dbReference type="PROSITE" id="PS50001"/>
    </source>
</evidence>
<accession>A0AAN0JQ51</accession>
<dbReference type="PROSITE" id="PS50017">
    <property type="entry name" value="DEATH_DOMAIN"/>
    <property type="match status" value="1"/>
</dbReference>
<dbReference type="Gene3D" id="2.30.30.40">
    <property type="entry name" value="SH3 Domains"/>
    <property type="match status" value="1"/>
</dbReference>
<dbReference type="Pfam" id="PF00018">
    <property type="entry name" value="SH3_1"/>
    <property type="match status" value="1"/>
</dbReference>
<evidence type="ECO:0000259" key="12">
    <source>
        <dbReference type="PROSITE" id="PS50002"/>
    </source>
</evidence>
<evidence type="ECO:0000256" key="4">
    <source>
        <dbReference type="ARBA" id="ARBA00022777"/>
    </source>
</evidence>
<dbReference type="Gene3D" id="1.10.533.10">
    <property type="entry name" value="Death Domain, Fas"/>
    <property type="match status" value="1"/>
</dbReference>
<dbReference type="EC" id="2.7.10.2" evidence="10"/>
<keyword evidence="3 10" id="KW-0547">Nucleotide-binding</keyword>
<evidence type="ECO:0000256" key="10">
    <source>
        <dbReference type="RuleBase" id="RU362096"/>
    </source>
</evidence>
<dbReference type="Pfam" id="PF00017">
    <property type="entry name" value="SH2"/>
    <property type="match status" value="1"/>
</dbReference>
<sequence>MASNKLVRTFPIILDISKLYEIVQIFKQYRFPEAKWFEFGLNLGLLYPTLEAIDANHRGNTSRCLMECLSKWLSKADENVYFPTWQTLASALRKLKAKAVAENIEKTMVSQLLQHYSSRISGATLSEESVDLLHTEGLISEETLREVKNCGYTLTDDVMREIYTAVANDHNKLKSFASILIRAMGTANDLMRDCDDIFNGMESYHGDKDNASSIITANSVEKSSVRITEFEFQISEHYSFDEMRGKFGTFYFKVTQLVSHTIRVNQLEDFIEFLDDCYPEIGPNLTSAATVKDVMKIIKTKCNVINIAPVKEVVSFYSITEAKPLISDYSTTLDEFCHKLKLQFLLDKKLSISDFLICETIELVLDWDPAEHLLNDIRRLMEKTFQGLSRRIIVKSMHKGNSIIIICGAPSHLMNALQLRARANLTVLQEEFALMRLKIGHCTVYDRTIRSKELKIVAEETEICEGELVKLNPYHSDKESVLDNQALQILALKHKQELINSSMQASGFKSKVKQIKKEEAASSKKRMLLRESEHLQSTLRIRISRKEVLQENENISVHLLEIQNSNSYKVKSTQTVLSSNGSICEAQDDYSDTNISFKKGELFKISTNGHEVQSLETGQKSAVPMKYIGYSRVELLYLFQFAITKEGLSLLPALLDDDKKAEYFVQKITDDPTLLQPLRELITKYKLFIASYNFETLYQYELTLKKGEVLEVVKYNENRQWWYMHSLHTDKEGYVPINYITPIEGEYSPMYNNIYYHKVSHNEAKKRLSQGDTQAGTFLIRDSESNPGQYTLSLSIGFGNRHYRINITFNKYHIYPDVQFDSLNDLIHHYMMKADGLAYPLRVPLPKQAKRSIAFNKERGINKSSIKFLKCINAGQFGETWKGNWKGKGPVTIKTNIATDITQEKFLEEANILGEFYHKNIISLYGVCIESYPFYIVTQPMNGNLKYYLTTNNLTPAELVDIAIQVTEGMMYLGEQDYIHCDLRAENILLGDHNTVKIANFRLAQHLNGKKYWTVERGTHLAIRWTAPEGHTLNQLSIKSDVWSFGILLWELVTKGYLPYPSMTDKEVCELVSKGNCTYIPRGCPKPFDQLMINCWKHKDYERPSFKDFFDVLVKYDTHDS</sequence>
<dbReference type="InterPro" id="IPR000488">
    <property type="entry name" value="Death_dom"/>
</dbReference>
<dbReference type="SMART" id="SM00326">
    <property type="entry name" value="SH3"/>
    <property type="match status" value="1"/>
</dbReference>
<evidence type="ECO:0000256" key="9">
    <source>
        <dbReference type="PROSITE-ProRule" id="PRU00192"/>
    </source>
</evidence>
<dbReference type="Gene3D" id="3.30.505.10">
    <property type="entry name" value="SH2 domain"/>
    <property type="match status" value="1"/>
</dbReference>
<dbReference type="InterPro" id="IPR050198">
    <property type="entry name" value="Non-receptor_tyrosine_kinases"/>
</dbReference>
<dbReference type="Pfam" id="PF07714">
    <property type="entry name" value="PK_Tyr_Ser-Thr"/>
    <property type="match status" value="1"/>
</dbReference>
<reference evidence="15" key="2">
    <citation type="submission" date="2024-06" db="UniProtKB">
        <authorList>
            <consortium name="EnsemblMetazoa"/>
        </authorList>
    </citation>
    <scope>IDENTIFICATION</scope>
</reference>
<dbReference type="CDD" id="cd01670">
    <property type="entry name" value="Death"/>
    <property type="match status" value="1"/>
</dbReference>
<dbReference type="SUPFAM" id="SSF56112">
    <property type="entry name" value="Protein kinase-like (PK-like)"/>
    <property type="match status" value="1"/>
</dbReference>
<dbReference type="Gene3D" id="1.10.510.10">
    <property type="entry name" value="Transferase(Phosphotransferase) domain 1"/>
    <property type="match status" value="1"/>
</dbReference>
<name>A0AAN0JQ51_AMPQE</name>
<dbReference type="PROSITE" id="PS00109">
    <property type="entry name" value="PROTEIN_KINASE_TYR"/>
    <property type="match status" value="1"/>
</dbReference>
<evidence type="ECO:0000256" key="7">
    <source>
        <dbReference type="ARBA" id="ARBA00051245"/>
    </source>
</evidence>
<dbReference type="EnsemblMetazoa" id="XM_020003611.1">
    <property type="protein sequence ID" value="XP_019859170.1"/>
    <property type="gene ID" value="LOC100642077"/>
</dbReference>
<keyword evidence="5 10" id="KW-0067">ATP-binding</keyword>
<dbReference type="GO" id="GO:0004715">
    <property type="term" value="F:non-membrane spanning protein tyrosine kinase activity"/>
    <property type="evidence" value="ECO:0007669"/>
    <property type="project" value="UniProtKB-EC"/>
</dbReference>
<dbReference type="PANTHER" id="PTHR24418">
    <property type="entry name" value="TYROSINE-PROTEIN KINASE"/>
    <property type="match status" value="1"/>
</dbReference>
<dbReference type="GO" id="GO:0005524">
    <property type="term" value="F:ATP binding"/>
    <property type="evidence" value="ECO:0007669"/>
    <property type="project" value="UniProtKB-KW"/>
</dbReference>
<dbReference type="PROSITE" id="PS50001">
    <property type="entry name" value="SH2"/>
    <property type="match status" value="1"/>
</dbReference>
<dbReference type="InterPro" id="IPR008266">
    <property type="entry name" value="Tyr_kinase_AS"/>
</dbReference>
<evidence type="ECO:0000256" key="3">
    <source>
        <dbReference type="ARBA" id="ARBA00022741"/>
    </source>
</evidence>
<dbReference type="PROSITE" id="PS50011">
    <property type="entry name" value="PROTEIN_KINASE_DOM"/>
    <property type="match status" value="1"/>
</dbReference>
<proteinExistence type="inferred from homology"/>
<dbReference type="PROSITE" id="PS50002">
    <property type="entry name" value="SH3"/>
    <property type="match status" value="1"/>
</dbReference>
<dbReference type="InterPro" id="IPR011029">
    <property type="entry name" value="DEATH-like_dom_sf"/>
</dbReference>
<evidence type="ECO:0000256" key="5">
    <source>
        <dbReference type="ARBA" id="ARBA00022840"/>
    </source>
</evidence>
<feature type="domain" description="Protein kinase" evidence="13">
    <location>
        <begin position="866"/>
        <end position="1121"/>
    </location>
</feature>
<evidence type="ECO:0000313" key="16">
    <source>
        <dbReference type="Proteomes" id="UP000007879"/>
    </source>
</evidence>
<dbReference type="GO" id="GO:0007165">
    <property type="term" value="P:signal transduction"/>
    <property type="evidence" value="ECO:0007669"/>
    <property type="project" value="InterPro"/>
</dbReference>
<dbReference type="SMART" id="SM00252">
    <property type="entry name" value="SH2"/>
    <property type="match status" value="1"/>
</dbReference>
<dbReference type="InterPro" id="IPR000980">
    <property type="entry name" value="SH2"/>
</dbReference>
<dbReference type="InterPro" id="IPR001245">
    <property type="entry name" value="Ser-Thr/Tyr_kinase_cat_dom"/>
</dbReference>
<keyword evidence="6 10" id="KW-0829">Tyrosine-protein kinase</keyword>
<dbReference type="InterPro" id="IPR001452">
    <property type="entry name" value="SH3_domain"/>
</dbReference>
<keyword evidence="8" id="KW-0727">SH2 domain</keyword>
<dbReference type="Proteomes" id="UP000007879">
    <property type="component" value="Unassembled WGS sequence"/>
</dbReference>
<organism evidence="15 16">
    <name type="scientific">Amphimedon queenslandica</name>
    <name type="common">Sponge</name>
    <dbReference type="NCBI Taxonomy" id="400682"/>
    <lineage>
        <taxon>Eukaryota</taxon>
        <taxon>Metazoa</taxon>
        <taxon>Porifera</taxon>
        <taxon>Demospongiae</taxon>
        <taxon>Heteroscleromorpha</taxon>
        <taxon>Haplosclerida</taxon>
        <taxon>Niphatidae</taxon>
        <taxon>Amphimedon</taxon>
    </lineage>
</organism>
<dbReference type="GeneID" id="100642077"/>
<dbReference type="PRINTS" id="PR00401">
    <property type="entry name" value="SH2DOMAIN"/>
</dbReference>
<dbReference type="RefSeq" id="XP_019859170.1">
    <property type="nucleotide sequence ID" value="XM_020003611.1"/>
</dbReference>
<dbReference type="PRINTS" id="PR00109">
    <property type="entry name" value="TYRKINASE"/>
</dbReference>
<keyword evidence="4 10" id="KW-0418">Kinase</keyword>
<dbReference type="KEGG" id="aqu:100642077"/>
<reference evidence="16" key="1">
    <citation type="journal article" date="2010" name="Nature">
        <title>The Amphimedon queenslandica genome and the evolution of animal complexity.</title>
        <authorList>
            <person name="Srivastava M."/>
            <person name="Simakov O."/>
            <person name="Chapman J."/>
            <person name="Fahey B."/>
            <person name="Gauthier M.E."/>
            <person name="Mitros T."/>
            <person name="Richards G.S."/>
            <person name="Conaco C."/>
            <person name="Dacre M."/>
            <person name="Hellsten U."/>
            <person name="Larroux C."/>
            <person name="Putnam N.H."/>
            <person name="Stanke M."/>
            <person name="Adamska M."/>
            <person name="Darling A."/>
            <person name="Degnan S.M."/>
            <person name="Oakley T.H."/>
            <person name="Plachetzki D.C."/>
            <person name="Zhai Y."/>
            <person name="Adamski M."/>
            <person name="Calcino A."/>
            <person name="Cummins S.F."/>
            <person name="Goodstein D.M."/>
            <person name="Harris C."/>
            <person name="Jackson D.J."/>
            <person name="Leys S.P."/>
            <person name="Shu S."/>
            <person name="Woodcroft B.J."/>
            <person name="Vervoort M."/>
            <person name="Kosik K.S."/>
            <person name="Manning G."/>
            <person name="Degnan B.M."/>
            <person name="Rokhsar D.S."/>
        </authorList>
    </citation>
    <scope>NUCLEOTIDE SEQUENCE [LARGE SCALE GENOMIC DNA]</scope>
</reference>
<keyword evidence="16" id="KW-1185">Reference proteome</keyword>
<feature type="domain" description="Death" evidence="14">
    <location>
        <begin position="34"/>
        <end position="108"/>
    </location>
</feature>
<dbReference type="InterPro" id="IPR036860">
    <property type="entry name" value="SH2_dom_sf"/>
</dbReference>
<feature type="domain" description="SH2" evidence="11">
    <location>
        <begin position="754"/>
        <end position="845"/>
    </location>
</feature>
<evidence type="ECO:0000256" key="8">
    <source>
        <dbReference type="PROSITE-ProRule" id="PRU00191"/>
    </source>
</evidence>
<dbReference type="InterPro" id="IPR011009">
    <property type="entry name" value="Kinase-like_dom_sf"/>
</dbReference>
<comment type="similarity">
    <text evidence="10">Belongs to the protein kinase superfamily. Tyr protein kinase family.</text>
</comment>
<dbReference type="AlphaFoldDB" id="A0AAN0JQ51"/>
<evidence type="ECO:0000256" key="6">
    <source>
        <dbReference type="ARBA" id="ARBA00023137"/>
    </source>
</evidence>
<keyword evidence="1 9" id="KW-0728">SH3 domain</keyword>
<dbReference type="GO" id="GO:0031349">
    <property type="term" value="P:positive regulation of defense response"/>
    <property type="evidence" value="ECO:0007669"/>
    <property type="project" value="UniProtKB-ARBA"/>
</dbReference>
<dbReference type="GO" id="GO:1902533">
    <property type="term" value="P:positive regulation of intracellular signal transduction"/>
    <property type="evidence" value="ECO:0007669"/>
    <property type="project" value="UniProtKB-ARBA"/>
</dbReference>
<feature type="domain" description="SH3" evidence="12">
    <location>
        <begin position="683"/>
        <end position="745"/>
    </location>
</feature>
<dbReference type="SUPFAM" id="SSF55550">
    <property type="entry name" value="SH2 domain"/>
    <property type="match status" value="1"/>
</dbReference>
<dbReference type="SUPFAM" id="SSF50044">
    <property type="entry name" value="SH3-domain"/>
    <property type="match status" value="1"/>
</dbReference>
<evidence type="ECO:0000313" key="15">
    <source>
        <dbReference type="EnsemblMetazoa" id="XP_019859170.1"/>
    </source>
</evidence>
<dbReference type="InterPro" id="IPR036028">
    <property type="entry name" value="SH3-like_dom_sf"/>
</dbReference>
<protein>
    <recommendedName>
        <fullName evidence="10">Tyrosine-protein kinase</fullName>
        <ecNumber evidence="10">2.7.10.2</ecNumber>
    </recommendedName>
</protein>
<evidence type="ECO:0000259" key="14">
    <source>
        <dbReference type="PROSITE" id="PS50017"/>
    </source>
</evidence>
<evidence type="ECO:0000259" key="13">
    <source>
        <dbReference type="PROSITE" id="PS50011"/>
    </source>
</evidence>
<dbReference type="InterPro" id="IPR000719">
    <property type="entry name" value="Prot_kinase_dom"/>
</dbReference>